<dbReference type="Proteomes" id="UP000326396">
    <property type="component" value="Linkage Group LG4"/>
</dbReference>
<gene>
    <name evidence="2" type="ORF">E3N88_28971</name>
</gene>
<dbReference type="EMBL" id="SZYD01000014">
    <property type="protein sequence ID" value="KAD4180380.1"/>
    <property type="molecule type" value="Genomic_DNA"/>
</dbReference>
<protein>
    <submittedName>
        <fullName evidence="2">Uncharacterized protein</fullName>
    </submittedName>
</protein>
<evidence type="ECO:0000313" key="2">
    <source>
        <dbReference type="EMBL" id="KAD4180380.1"/>
    </source>
</evidence>
<name>A0A5N6N280_9ASTR</name>
<reference evidence="2 3" key="1">
    <citation type="submission" date="2019-05" db="EMBL/GenBank/DDBJ databases">
        <title>Mikania micrantha, genome provides insights into the molecular mechanism of rapid growth.</title>
        <authorList>
            <person name="Liu B."/>
        </authorList>
    </citation>
    <scope>NUCLEOTIDE SEQUENCE [LARGE SCALE GENOMIC DNA]</scope>
    <source>
        <strain evidence="2">NLD-2019</strain>
        <tissue evidence="2">Leaf</tissue>
    </source>
</reference>
<feature type="region of interest" description="Disordered" evidence="1">
    <location>
        <begin position="1"/>
        <end position="28"/>
    </location>
</feature>
<keyword evidence="3" id="KW-1185">Reference proteome</keyword>
<feature type="region of interest" description="Disordered" evidence="1">
    <location>
        <begin position="65"/>
        <end position="85"/>
    </location>
</feature>
<organism evidence="2 3">
    <name type="scientific">Mikania micrantha</name>
    <name type="common">bitter vine</name>
    <dbReference type="NCBI Taxonomy" id="192012"/>
    <lineage>
        <taxon>Eukaryota</taxon>
        <taxon>Viridiplantae</taxon>
        <taxon>Streptophyta</taxon>
        <taxon>Embryophyta</taxon>
        <taxon>Tracheophyta</taxon>
        <taxon>Spermatophyta</taxon>
        <taxon>Magnoliopsida</taxon>
        <taxon>eudicotyledons</taxon>
        <taxon>Gunneridae</taxon>
        <taxon>Pentapetalae</taxon>
        <taxon>asterids</taxon>
        <taxon>campanulids</taxon>
        <taxon>Asterales</taxon>
        <taxon>Asteraceae</taxon>
        <taxon>Asteroideae</taxon>
        <taxon>Heliantheae alliance</taxon>
        <taxon>Eupatorieae</taxon>
        <taxon>Mikania</taxon>
    </lineage>
</organism>
<accession>A0A5N6N280</accession>
<dbReference type="OrthoDB" id="1766513at2759"/>
<proteinExistence type="predicted"/>
<evidence type="ECO:0000256" key="1">
    <source>
        <dbReference type="SAM" id="MobiDB-lite"/>
    </source>
</evidence>
<evidence type="ECO:0000313" key="3">
    <source>
        <dbReference type="Proteomes" id="UP000326396"/>
    </source>
</evidence>
<comment type="caution">
    <text evidence="2">The sequence shown here is derived from an EMBL/GenBank/DDBJ whole genome shotgun (WGS) entry which is preliminary data.</text>
</comment>
<dbReference type="AlphaFoldDB" id="A0A5N6N280"/>
<sequence length="85" mass="9605">MIEKKDAWMKSIAEPSQGEATTREANEDLKNQINELKEQLKHSNEKRDRMSDFLLTKFPDFESIISKSVNDDDTGSDGLSGGIED</sequence>